<dbReference type="Proteomes" id="UP001631969">
    <property type="component" value="Unassembled WGS sequence"/>
</dbReference>
<organism evidence="1 2">
    <name type="scientific">Paenibacillus mesotrionivorans</name>
    <dbReference type="NCBI Taxonomy" id="3160968"/>
    <lineage>
        <taxon>Bacteria</taxon>
        <taxon>Bacillati</taxon>
        <taxon>Bacillota</taxon>
        <taxon>Bacilli</taxon>
        <taxon>Bacillales</taxon>
        <taxon>Paenibacillaceae</taxon>
        <taxon>Paenibacillus</taxon>
    </lineage>
</organism>
<keyword evidence="2" id="KW-1185">Reference proteome</keyword>
<dbReference type="EMBL" id="JBJURJ010000007">
    <property type="protein sequence ID" value="MFM9329110.1"/>
    <property type="molecule type" value="Genomic_DNA"/>
</dbReference>
<protein>
    <submittedName>
        <fullName evidence="1">Endospore germination permease</fullName>
    </submittedName>
</protein>
<comment type="caution">
    <text evidence="1">The sequence shown here is derived from an EMBL/GenBank/DDBJ whole genome shotgun (WGS) entry which is preliminary data.</text>
</comment>
<proteinExistence type="predicted"/>
<reference evidence="1" key="1">
    <citation type="submission" date="2024-12" db="EMBL/GenBank/DDBJ databases">
        <authorList>
            <person name="Wu N."/>
        </authorList>
    </citation>
    <scope>NUCLEOTIDE SEQUENCE</scope>
    <source>
        <strain evidence="1">P15</strain>
    </source>
</reference>
<accession>A0ACC7NYH5</accession>
<gene>
    <name evidence="1" type="ORF">ACI1P1_12505</name>
</gene>
<sequence>MSLEKDQISSNQLSMLGLLCVVGDMALVYPAAMTAGAHQDAWIAGLISIPLGLGIIKLLLLVSQMNQNQTIIEQSSQILGRWAGGAVAVSYLFFFLICCATYVREMEDFLTTQIYEGTPGEVIRLMTIILLVYGLRLGLGTLGRAAQVFLPFFIFFLVCLFVLLLPEVKIGRIQPFMNTTPASFLHTLMFGVFYPFGEMCVFLMVLPFVKKEKSTNRKLFISLLIGSLGLNVILFLSLTVLGVYFSEHEFYAAYILAQTINIGNFLQRLEALMATTWIISTYFKSVLFFYAFILGSAQVLKLKTYHTLIFPAAFLLFGISRLIAKDIILYIKEIPEYWVDWNLTHALLFPVLLLLVNKIRLNVSRRQPEG</sequence>
<evidence type="ECO:0000313" key="1">
    <source>
        <dbReference type="EMBL" id="MFM9329110.1"/>
    </source>
</evidence>
<evidence type="ECO:0000313" key="2">
    <source>
        <dbReference type="Proteomes" id="UP001631969"/>
    </source>
</evidence>
<name>A0ACC7NYH5_9BACL</name>